<evidence type="ECO:0000313" key="2">
    <source>
        <dbReference type="Proteomes" id="UP001207468"/>
    </source>
</evidence>
<proteinExistence type="predicted"/>
<sequence>MGLLDFINARDMPTMASSQVQKAPDVHDANTTETDVRAQPLSDSNVASADPYDSSPPTPVSTKADESGAALPTAAEQAGDGTRPSASNDRRWSFPRQFRLLRKAKRAPPPPPPPPSTVERHGGSAAPAASSDAPARRLKKPSTSSADRRAKRSALVVRALIVGRDTDRGGLAPPQARISGARLRNVKAQLLEPKTAGKILAQLRALPALPDSASRASEPIQAVCLPYRDEEADEKLLAALRDMKQKQPRTAAVRPQGPPPHHPSSSAVAAVTEALRNLQIVSLFTAPDLGLGQPGDGSGVLAGAVPTAETVINGIEQITPQVMALGYAMGQAVVPDHKGICPPTDRISILTYWWGLELLLPPPTLEYLSRVQSISGTIMNFLTALSVVYEGVREILPFVRYFSQFLEFEFTAIKAQDRGKGVICSATWLMPAAMVPRPWDFPDPPKTSAFHAGATSPPVKAPGNALVASQTAPESPPSTIPATHNPAPVDPILVISST</sequence>
<dbReference type="Proteomes" id="UP001207468">
    <property type="component" value="Unassembled WGS sequence"/>
</dbReference>
<gene>
    <name evidence="1" type="ORF">F5148DRAFT_937532</name>
</gene>
<accession>A0ACC0U9C3</accession>
<comment type="caution">
    <text evidence="1">The sequence shown here is derived from an EMBL/GenBank/DDBJ whole genome shotgun (WGS) entry which is preliminary data.</text>
</comment>
<evidence type="ECO:0000313" key="1">
    <source>
        <dbReference type="EMBL" id="KAI9508208.1"/>
    </source>
</evidence>
<protein>
    <submittedName>
        <fullName evidence="1">Uncharacterized protein</fullName>
    </submittedName>
</protein>
<name>A0ACC0U9C3_9AGAM</name>
<organism evidence="1 2">
    <name type="scientific">Russula earlei</name>
    <dbReference type="NCBI Taxonomy" id="71964"/>
    <lineage>
        <taxon>Eukaryota</taxon>
        <taxon>Fungi</taxon>
        <taxon>Dikarya</taxon>
        <taxon>Basidiomycota</taxon>
        <taxon>Agaricomycotina</taxon>
        <taxon>Agaricomycetes</taxon>
        <taxon>Russulales</taxon>
        <taxon>Russulaceae</taxon>
        <taxon>Russula</taxon>
    </lineage>
</organism>
<keyword evidence="2" id="KW-1185">Reference proteome</keyword>
<reference evidence="1" key="1">
    <citation type="submission" date="2021-03" db="EMBL/GenBank/DDBJ databases">
        <title>Evolutionary priming and transition to the ectomycorrhizal habit in an iconic lineage of mushroom-forming fungi: is preadaptation a requirement?</title>
        <authorList>
            <consortium name="DOE Joint Genome Institute"/>
            <person name="Looney B.P."/>
            <person name="Miyauchi S."/>
            <person name="Morin E."/>
            <person name="Drula E."/>
            <person name="Courty P.E."/>
            <person name="Chicoki N."/>
            <person name="Fauchery L."/>
            <person name="Kohler A."/>
            <person name="Kuo A."/>
            <person name="LaButti K."/>
            <person name="Pangilinan J."/>
            <person name="Lipzen A."/>
            <person name="Riley R."/>
            <person name="Andreopoulos W."/>
            <person name="He G."/>
            <person name="Johnson J."/>
            <person name="Barry K.W."/>
            <person name="Grigoriev I.V."/>
            <person name="Nagy L."/>
            <person name="Hibbett D."/>
            <person name="Henrissat B."/>
            <person name="Matheny P.B."/>
            <person name="Labbe J."/>
            <person name="Martin A.F."/>
        </authorList>
    </citation>
    <scope>NUCLEOTIDE SEQUENCE</scope>
    <source>
        <strain evidence="1">BPL698</strain>
    </source>
</reference>
<dbReference type="EMBL" id="JAGFNK010000098">
    <property type="protein sequence ID" value="KAI9508208.1"/>
    <property type="molecule type" value="Genomic_DNA"/>
</dbReference>